<feature type="region of interest" description="Disordered" evidence="1">
    <location>
        <begin position="414"/>
        <end position="439"/>
    </location>
</feature>
<dbReference type="InterPro" id="IPR019557">
    <property type="entry name" value="AminoTfrase-like_pln_mobile"/>
</dbReference>
<dbReference type="PANTHER" id="PTHR46033:SF8">
    <property type="entry name" value="PROTEIN MAINTENANCE OF MERISTEMS-LIKE"/>
    <property type="match status" value="1"/>
</dbReference>
<feature type="compositionally biased region" description="Basic and acidic residues" evidence="1">
    <location>
        <begin position="428"/>
        <end position="439"/>
    </location>
</feature>
<dbReference type="Proteomes" id="UP001187192">
    <property type="component" value="Unassembled WGS sequence"/>
</dbReference>
<organism evidence="3 4">
    <name type="scientific">Ficus carica</name>
    <name type="common">Common fig</name>
    <dbReference type="NCBI Taxonomy" id="3494"/>
    <lineage>
        <taxon>Eukaryota</taxon>
        <taxon>Viridiplantae</taxon>
        <taxon>Streptophyta</taxon>
        <taxon>Embryophyta</taxon>
        <taxon>Tracheophyta</taxon>
        <taxon>Spermatophyta</taxon>
        <taxon>Magnoliopsida</taxon>
        <taxon>eudicotyledons</taxon>
        <taxon>Gunneridae</taxon>
        <taxon>Pentapetalae</taxon>
        <taxon>rosids</taxon>
        <taxon>fabids</taxon>
        <taxon>Rosales</taxon>
        <taxon>Moraceae</taxon>
        <taxon>Ficeae</taxon>
        <taxon>Ficus</taxon>
    </lineage>
</organism>
<dbReference type="Pfam" id="PF10536">
    <property type="entry name" value="PMD"/>
    <property type="match status" value="1"/>
</dbReference>
<feature type="domain" description="Aminotransferase-like plant mobile" evidence="2">
    <location>
        <begin position="101"/>
        <end position="349"/>
    </location>
</feature>
<accession>A0AA88A0F4</accession>
<dbReference type="AlphaFoldDB" id="A0AA88A0F4"/>
<gene>
    <name evidence="3" type="ORF">TIFTF001_006436</name>
</gene>
<evidence type="ECO:0000313" key="4">
    <source>
        <dbReference type="Proteomes" id="UP001187192"/>
    </source>
</evidence>
<dbReference type="GO" id="GO:0010073">
    <property type="term" value="P:meristem maintenance"/>
    <property type="evidence" value="ECO:0007669"/>
    <property type="project" value="InterPro"/>
</dbReference>
<evidence type="ECO:0000259" key="2">
    <source>
        <dbReference type="Pfam" id="PF10536"/>
    </source>
</evidence>
<keyword evidence="4" id="KW-1185">Reference proteome</keyword>
<dbReference type="EMBL" id="BTGU01000006">
    <property type="protein sequence ID" value="GMN36958.1"/>
    <property type="molecule type" value="Genomic_DNA"/>
</dbReference>
<evidence type="ECO:0000313" key="3">
    <source>
        <dbReference type="EMBL" id="GMN36958.1"/>
    </source>
</evidence>
<sequence>MGKDEVSTTLNQVTLGRRHRRRRRCGGFPDLVPAQMATVADPGPIDKSVLYDQDNHVSSAVWDGQERGVLRCHEHTSMLEQWKLTPKQIELCPEDASTETIERYTRAYILYLVGSTIFSTTTGNKVSIMYLPFFENFEEAGKFAWGAAALAFLYRTLGNASLKSQGTISGSLTLLQCWSYFHINIGRPKINEDPSGNFPFALRWKGRQSGPRSTSNIVAYRKALDNLTSNDVQWFPYKDIDFGVVPDHIKDNLNLKTARTMLICFDKAERHMPDRCLRQFGLPQPIPQKVKRWEKRVRSGDQGIDLTKETESEAKGKVQAEVKDWLDRKLHILEGGDGVDESEYMQWYEKITRKFIGRPESLESEFQRTVAAIKEIASIADSVALDRMDSRDKKLLNEIKSSVHSCLTEIIGEPRKGRRKSAAKRRRSVDSNSRDDITD</sequence>
<protein>
    <recommendedName>
        <fullName evidence="2">Aminotransferase-like plant mobile domain-containing protein</fullName>
    </recommendedName>
</protein>
<proteinExistence type="predicted"/>
<feature type="compositionally biased region" description="Basic residues" evidence="1">
    <location>
        <begin position="416"/>
        <end position="427"/>
    </location>
</feature>
<dbReference type="PANTHER" id="PTHR46033">
    <property type="entry name" value="PROTEIN MAIN-LIKE 2"/>
    <property type="match status" value="1"/>
</dbReference>
<dbReference type="InterPro" id="IPR044824">
    <property type="entry name" value="MAIN-like"/>
</dbReference>
<reference evidence="3" key="1">
    <citation type="submission" date="2023-07" db="EMBL/GenBank/DDBJ databases">
        <title>draft genome sequence of fig (Ficus carica).</title>
        <authorList>
            <person name="Takahashi T."/>
            <person name="Nishimura K."/>
        </authorList>
    </citation>
    <scope>NUCLEOTIDE SEQUENCE</scope>
</reference>
<comment type="caution">
    <text evidence="3">The sequence shown here is derived from an EMBL/GenBank/DDBJ whole genome shotgun (WGS) entry which is preliminary data.</text>
</comment>
<evidence type="ECO:0000256" key="1">
    <source>
        <dbReference type="SAM" id="MobiDB-lite"/>
    </source>
</evidence>
<name>A0AA88A0F4_FICCA</name>